<protein>
    <submittedName>
        <fullName evidence="1">Uncharacterized protein</fullName>
    </submittedName>
</protein>
<dbReference type="Proteomes" id="UP000823775">
    <property type="component" value="Unassembled WGS sequence"/>
</dbReference>
<dbReference type="EMBL" id="JACEIK010000426">
    <property type="protein sequence ID" value="MCD7456854.1"/>
    <property type="molecule type" value="Genomic_DNA"/>
</dbReference>
<keyword evidence="2" id="KW-1185">Reference proteome</keyword>
<reference evidence="1 2" key="1">
    <citation type="journal article" date="2021" name="BMC Genomics">
        <title>Datura genome reveals duplications of psychoactive alkaloid biosynthetic genes and high mutation rate following tissue culture.</title>
        <authorList>
            <person name="Rajewski A."/>
            <person name="Carter-House D."/>
            <person name="Stajich J."/>
            <person name="Litt A."/>
        </authorList>
    </citation>
    <scope>NUCLEOTIDE SEQUENCE [LARGE SCALE GENOMIC DNA]</scope>
    <source>
        <strain evidence="1">AR-01</strain>
    </source>
</reference>
<proteinExistence type="predicted"/>
<comment type="caution">
    <text evidence="1">The sequence shown here is derived from an EMBL/GenBank/DDBJ whole genome shotgun (WGS) entry which is preliminary data.</text>
</comment>
<sequence length="109" mass="11798">MKNSTLNGTSNRRWTDVLEFPIDLSRPIAISWICSGEKVLAVPNETNMTELSGCLSSHSIHLCLLQPSLPPPPPSMWTGLNGPRPQNGLSLCLESASRYGPSISLQEGP</sequence>
<name>A0ABS8SDC2_DATST</name>
<accession>A0ABS8SDC2</accession>
<evidence type="ECO:0000313" key="2">
    <source>
        <dbReference type="Proteomes" id="UP000823775"/>
    </source>
</evidence>
<gene>
    <name evidence="1" type="ORF">HAX54_033337</name>
</gene>
<evidence type="ECO:0000313" key="1">
    <source>
        <dbReference type="EMBL" id="MCD7456854.1"/>
    </source>
</evidence>
<organism evidence="1 2">
    <name type="scientific">Datura stramonium</name>
    <name type="common">Jimsonweed</name>
    <name type="synonym">Common thornapple</name>
    <dbReference type="NCBI Taxonomy" id="4076"/>
    <lineage>
        <taxon>Eukaryota</taxon>
        <taxon>Viridiplantae</taxon>
        <taxon>Streptophyta</taxon>
        <taxon>Embryophyta</taxon>
        <taxon>Tracheophyta</taxon>
        <taxon>Spermatophyta</taxon>
        <taxon>Magnoliopsida</taxon>
        <taxon>eudicotyledons</taxon>
        <taxon>Gunneridae</taxon>
        <taxon>Pentapetalae</taxon>
        <taxon>asterids</taxon>
        <taxon>lamiids</taxon>
        <taxon>Solanales</taxon>
        <taxon>Solanaceae</taxon>
        <taxon>Solanoideae</taxon>
        <taxon>Datureae</taxon>
        <taxon>Datura</taxon>
    </lineage>
</organism>